<evidence type="ECO:0000256" key="1">
    <source>
        <dbReference type="SAM" id="Phobius"/>
    </source>
</evidence>
<sequence length="374" mass="42634">MCKLTSLSQRKGVHLFLLFLVAVTLIQYCIEIYHNPQEMVDFSFGVLHTILLLCFLFSTKFACCSVVVLYCISSLLPDVYSLMQIFGLIFAIGYLAFSEYLLVGISLSIVVLSFDCIGYWLYEPRGDICIFIFTESIYLICAVLIGVVFKLKRKHAMVSYLENKIEILSGNNINHARSERMSELLHDSIASDLTYIVLLSENGDFWEDKRSVSSNLKSIHDVSLRSLESVHDAIRLMRGDLDAEDNSEKKSLWEAVETCDHYLKDLGFSGEFLIEGEVSLVENEIIHTMVFAIKEICINIAKYSDPNNRVFFSRIVFSDRKIIFISKNSIFDRNDLRGGSGLTIVKKRVALVGGVVFSWIENNYWMTYIEIPVS</sequence>
<protein>
    <recommendedName>
        <fullName evidence="4">Histidine kinase</fullName>
    </recommendedName>
</protein>
<evidence type="ECO:0008006" key="4">
    <source>
        <dbReference type="Google" id="ProtNLM"/>
    </source>
</evidence>
<keyword evidence="1" id="KW-1133">Transmembrane helix</keyword>
<keyword evidence="1" id="KW-0472">Membrane</keyword>
<feature type="transmembrane region" description="Helical" evidence="1">
    <location>
        <begin position="103"/>
        <end position="122"/>
    </location>
</feature>
<dbReference type="AlphaFoldDB" id="A0A261FIJ7"/>
<dbReference type="RefSeq" id="WP_143248847.1">
    <property type="nucleotide sequence ID" value="NZ_MWWV01000003.1"/>
</dbReference>
<feature type="transmembrane region" description="Helical" evidence="1">
    <location>
        <begin position="46"/>
        <end position="72"/>
    </location>
</feature>
<evidence type="ECO:0000313" key="2">
    <source>
        <dbReference type="EMBL" id="OZG58845.1"/>
    </source>
</evidence>
<keyword evidence="1" id="KW-0812">Transmembrane</keyword>
<organism evidence="2 3">
    <name type="scientific">Bifidobacterium tissieri</name>
    <dbReference type="NCBI Taxonomy" id="1630162"/>
    <lineage>
        <taxon>Bacteria</taxon>
        <taxon>Bacillati</taxon>
        <taxon>Actinomycetota</taxon>
        <taxon>Actinomycetes</taxon>
        <taxon>Bifidobacteriales</taxon>
        <taxon>Bifidobacteriaceae</taxon>
        <taxon>Bifidobacterium</taxon>
    </lineage>
</organism>
<accession>A0A261FIJ7</accession>
<dbReference type="EMBL" id="MWWV01000003">
    <property type="protein sequence ID" value="OZG58845.1"/>
    <property type="molecule type" value="Genomic_DNA"/>
</dbReference>
<dbReference type="Proteomes" id="UP000216444">
    <property type="component" value="Unassembled WGS sequence"/>
</dbReference>
<feature type="transmembrane region" description="Helical" evidence="1">
    <location>
        <begin position="129"/>
        <end position="149"/>
    </location>
</feature>
<comment type="caution">
    <text evidence="2">The sequence shown here is derived from an EMBL/GenBank/DDBJ whole genome shotgun (WGS) entry which is preliminary data.</text>
</comment>
<evidence type="ECO:0000313" key="3">
    <source>
        <dbReference type="Proteomes" id="UP000216444"/>
    </source>
</evidence>
<proteinExistence type="predicted"/>
<gene>
    <name evidence="2" type="ORF">BTIS_0566</name>
</gene>
<keyword evidence="3" id="KW-1185">Reference proteome</keyword>
<reference evidence="2 3" key="1">
    <citation type="journal article" date="2017" name="BMC Genomics">
        <title>Comparative genomic and phylogenomic analyses of the Bifidobacteriaceae family.</title>
        <authorList>
            <person name="Lugli G.A."/>
            <person name="Milani C."/>
            <person name="Turroni F."/>
            <person name="Duranti S."/>
            <person name="Mancabelli L."/>
            <person name="Mangifesta M."/>
            <person name="Ferrario C."/>
            <person name="Modesto M."/>
            <person name="Mattarelli P."/>
            <person name="Jiri K."/>
            <person name="van Sinderen D."/>
            <person name="Ventura M."/>
        </authorList>
    </citation>
    <scope>NUCLEOTIDE SEQUENCE [LARGE SCALE GENOMIC DNA]</scope>
    <source>
        <strain evidence="2 3">DSM 100201</strain>
    </source>
</reference>
<name>A0A261FIJ7_9BIFI</name>
<feature type="transmembrane region" description="Helical" evidence="1">
    <location>
        <begin position="79"/>
        <end position="97"/>
    </location>
</feature>
<feature type="transmembrane region" description="Helical" evidence="1">
    <location>
        <begin position="12"/>
        <end position="34"/>
    </location>
</feature>